<dbReference type="Proteomes" id="UP001044222">
    <property type="component" value="Unassembled WGS sequence"/>
</dbReference>
<proteinExistence type="predicted"/>
<dbReference type="AlphaFoldDB" id="A0A9D3MGQ7"/>
<dbReference type="EMBL" id="JAFIRN010000005">
    <property type="protein sequence ID" value="KAG5848600.1"/>
    <property type="molecule type" value="Genomic_DNA"/>
</dbReference>
<reference evidence="1" key="1">
    <citation type="submission" date="2021-01" db="EMBL/GenBank/DDBJ databases">
        <title>A chromosome-scale assembly of European eel, Anguilla anguilla.</title>
        <authorList>
            <person name="Henkel C."/>
            <person name="Jong-Raadsen S.A."/>
            <person name="Dufour S."/>
            <person name="Weltzien F.-A."/>
            <person name="Palstra A.P."/>
            <person name="Pelster B."/>
            <person name="Spaink H.P."/>
            <person name="Van Den Thillart G.E."/>
            <person name="Jansen H."/>
            <person name="Zahm M."/>
            <person name="Klopp C."/>
            <person name="Cedric C."/>
            <person name="Louis A."/>
            <person name="Berthelot C."/>
            <person name="Parey E."/>
            <person name="Roest Crollius H."/>
            <person name="Montfort J."/>
            <person name="Robinson-Rechavi M."/>
            <person name="Bucao C."/>
            <person name="Bouchez O."/>
            <person name="Gislard M."/>
            <person name="Lluch J."/>
            <person name="Milhes M."/>
            <person name="Lampietro C."/>
            <person name="Lopez Roques C."/>
            <person name="Donnadieu C."/>
            <person name="Braasch I."/>
            <person name="Desvignes T."/>
            <person name="Postlethwait J."/>
            <person name="Bobe J."/>
            <person name="Guiguen Y."/>
            <person name="Dirks R."/>
        </authorList>
    </citation>
    <scope>NUCLEOTIDE SEQUENCE</scope>
    <source>
        <strain evidence="1">Tag_6206</strain>
        <tissue evidence="1">Liver</tissue>
    </source>
</reference>
<keyword evidence="2" id="KW-1185">Reference proteome</keyword>
<sequence length="76" mass="8456">MCCVFAKQGHRRIGTKIQKWSSQRSPGICNSENSLTTDTTEEIEVETTGMSPRCCLLSVVFGFTFSFGNANFLDLK</sequence>
<gene>
    <name evidence="1" type="ORF">ANANG_G00100240</name>
</gene>
<name>A0A9D3MGQ7_ANGAN</name>
<organism evidence="1 2">
    <name type="scientific">Anguilla anguilla</name>
    <name type="common">European freshwater eel</name>
    <name type="synonym">Muraena anguilla</name>
    <dbReference type="NCBI Taxonomy" id="7936"/>
    <lineage>
        <taxon>Eukaryota</taxon>
        <taxon>Metazoa</taxon>
        <taxon>Chordata</taxon>
        <taxon>Craniata</taxon>
        <taxon>Vertebrata</taxon>
        <taxon>Euteleostomi</taxon>
        <taxon>Actinopterygii</taxon>
        <taxon>Neopterygii</taxon>
        <taxon>Teleostei</taxon>
        <taxon>Anguilliformes</taxon>
        <taxon>Anguillidae</taxon>
        <taxon>Anguilla</taxon>
    </lineage>
</organism>
<evidence type="ECO:0000313" key="2">
    <source>
        <dbReference type="Proteomes" id="UP001044222"/>
    </source>
</evidence>
<protein>
    <submittedName>
        <fullName evidence="1">Uncharacterized protein</fullName>
    </submittedName>
</protein>
<accession>A0A9D3MGQ7</accession>
<comment type="caution">
    <text evidence="1">The sequence shown here is derived from an EMBL/GenBank/DDBJ whole genome shotgun (WGS) entry which is preliminary data.</text>
</comment>
<evidence type="ECO:0000313" key="1">
    <source>
        <dbReference type="EMBL" id="KAG5848600.1"/>
    </source>
</evidence>